<accession>A0ACB9CLZ8</accession>
<evidence type="ECO:0000313" key="1">
    <source>
        <dbReference type="EMBL" id="KAI3735251.1"/>
    </source>
</evidence>
<sequence>WQSFEHLGLLQIQATFMCQQTELCGWKIWQWLTPLWVSITIVGTSSMDTSMEHTTLPISYLRGMVTPMATKYAYYFLHPTGGITHIILIND</sequence>
<reference evidence="2" key="1">
    <citation type="journal article" date="2022" name="Mol. Ecol. Resour.">
        <title>The genomes of chicory, endive, great burdock and yacon provide insights into Asteraceae palaeo-polyploidization history and plant inulin production.</title>
        <authorList>
            <person name="Fan W."/>
            <person name="Wang S."/>
            <person name="Wang H."/>
            <person name="Wang A."/>
            <person name="Jiang F."/>
            <person name="Liu H."/>
            <person name="Zhao H."/>
            <person name="Xu D."/>
            <person name="Zhang Y."/>
        </authorList>
    </citation>
    <scope>NUCLEOTIDE SEQUENCE [LARGE SCALE GENOMIC DNA]</scope>
    <source>
        <strain evidence="2">cv. Niubang</strain>
    </source>
</reference>
<name>A0ACB9CLZ8_ARCLA</name>
<comment type="caution">
    <text evidence="1">The sequence shown here is derived from an EMBL/GenBank/DDBJ whole genome shotgun (WGS) entry which is preliminary data.</text>
</comment>
<organism evidence="1 2">
    <name type="scientific">Arctium lappa</name>
    <name type="common">Greater burdock</name>
    <name type="synonym">Lappa major</name>
    <dbReference type="NCBI Taxonomy" id="4217"/>
    <lineage>
        <taxon>Eukaryota</taxon>
        <taxon>Viridiplantae</taxon>
        <taxon>Streptophyta</taxon>
        <taxon>Embryophyta</taxon>
        <taxon>Tracheophyta</taxon>
        <taxon>Spermatophyta</taxon>
        <taxon>Magnoliopsida</taxon>
        <taxon>eudicotyledons</taxon>
        <taxon>Gunneridae</taxon>
        <taxon>Pentapetalae</taxon>
        <taxon>asterids</taxon>
        <taxon>campanulids</taxon>
        <taxon>Asterales</taxon>
        <taxon>Asteraceae</taxon>
        <taxon>Carduoideae</taxon>
        <taxon>Cardueae</taxon>
        <taxon>Arctiinae</taxon>
        <taxon>Arctium</taxon>
    </lineage>
</organism>
<feature type="non-terminal residue" evidence="1">
    <location>
        <position position="91"/>
    </location>
</feature>
<evidence type="ECO:0000313" key="2">
    <source>
        <dbReference type="Proteomes" id="UP001055879"/>
    </source>
</evidence>
<dbReference type="EMBL" id="CM042050">
    <property type="protein sequence ID" value="KAI3735251.1"/>
    <property type="molecule type" value="Genomic_DNA"/>
</dbReference>
<keyword evidence="2" id="KW-1185">Reference proteome</keyword>
<protein>
    <submittedName>
        <fullName evidence="1">Uncharacterized protein</fullName>
    </submittedName>
</protein>
<reference evidence="1 2" key="2">
    <citation type="journal article" date="2022" name="Mol. Ecol. Resour.">
        <title>The genomes of chicory, endive, great burdock and yacon provide insights into Asteraceae paleo-polyploidization history and plant inulin production.</title>
        <authorList>
            <person name="Fan W."/>
            <person name="Wang S."/>
            <person name="Wang H."/>
            <person name="Wang A."/>
            <person name="Jiang F."/>
            <person name="Liu H."/>
            <person name="Zhao H."/>
            <person name="Xu D."/>
            <person name="Zhang Y."/>
        </authorList>
    </citation>
    <scope>NUCLEOTIDE SEQUENCE [LARGE SCALE GENOMIC DNA]</scope>
    <source>
        <strain evidence="2">cv. Niubang</strain>
    </source>
</reference>
<gene>
    <name evidence="1" type="ORF">L6452_14743</name>
</gene>
<feature type="non-terminal residue" evidence="1">
    <location>
        <position position="1"/>
    </location>
</feature>
<proteinExistence type="predicted"/>
<dbReference type="Proteomes" id="UP001055879">
    <property type="component" value="Linkage Group LG04"/>
</dbReference>